<name>A0AAV6M151_9ROSI</name>
<proteinExistence type="predicted"/>
<evidence type="ECO:0000313" key="1">
    <source>
        <dbReference type="EMBL" id="KAG6573390.1"/>
    </source>
</evidence>
<feature type="non-terminal residue" evidence="1">
    <location>
        <position position="1"/>
    </location>
</feature>
<dbReference type="Proteomes" id="UP000685013">
    <property type="component" value="Chromosome 18"/>
</dbReference>
<evidence type="ECO:0000313" key="2">
    <source>
        <dbReference type="Proteomes" id="UP000685013"/>
    </source>
</evidence>
<keyword evidence="2" id="KW-1185">Reference proteome</keyword>
<protein>
    <submittedName>
        <fullName evidence="1">Uncharacterized protein</fullName>
    </submittedName>
</protein>
<dbReference type="AlphaFoldDB" id="A0AAV6M151"/>
<reference evidence="1 2" key="1">
    <citation type="journal article" date="2021" name="Hortic Res">
        <title>The domestication of Cucurbita argyrosperma as revealed by the genome of its wild relative.</title>
        <authorList>
            <person name="Barrera-Redondo J."/>
            <person name="Sanchez-de la Vega G."/>
            <person name="Aguirre-Liguori J.A."/>
            <person name="Castellanos-Morales G."/>
            <person name="Gutierrez-Guerrero Y.T."/>
            <person name="Aguirre-Dugua X."/>
            <person name="Aguirre-Planter E."/>
            <person name="Tenaillon M.I."/>
            <person name="Lira-Saade R."/>
            <person name="Eguiarte L.E."/>
        </authorList>
    </citation>
    <scope>NUCLEOTIDE SEQUENCE [LARGE SCALE GENOMIC DNA]</scope>
    <source>
        <strain evidence="1">JBR-2021</strain>
    </source>
</reference>
<sequence length="85" mass="9685">MLLAVVPNSCHRLRYTEDEQKQATLCFRGSGFCGWQFLHVRATVLMFFSIISSVKYSPGESKFEPQLRKASSSFGGWRVASLMEF</sequence>
<accession>A0AAV6M151</accession>
<dbReference type="EMBL" id="JAGKQH010000018">
    <property type="protein sequence ID" value="KAG6573390.1"/>
    <property type="molecule type" value="Genomic_DNA"/>
</dbReference>
<gene>
    <name evidence="1" type="ORF">SDJN03_27277</name>
</gene>
<comment type="caution">
    <text evidence="1">The sequence shown here is derived from an EMBL/GenBank/DDBJ whole genome shotgun (WGS) entry which is preliminary data.</text>
</comment>
<organism evidence="1 2">
    <name type="scientific">Cucurbita argyrosperma subsp. sororia</name>
    <dbReference type="NCBI Taxonomy" id="37648"/>
    <lineage>
        <taxon>Eukaryota</taxon>
        <taxon>Viridiplantae</taxon>
        <taxon>Streptophyta</taxon>
        <taxon>Embryophyta</taxon>
        <taxon>Tracheophyta</taxon>
        <taxon>Spermatophyta</taxon>
        <taxon>Magnoliopsida</taxon>
        <taxon>eudicotyledons</taxon>
        <taxon>Gunneridae</taxon>
        <taxon>Pentapetalae</taxon>
        <taxon>rosids</taxon>
        <taxon>fabids</taxon>
        <taxon>Cucurbitales</taxon>
        <taxon>Cucurbitaceae</taxon>
        <taxon>Cucurbiteae</taxon>
        <taxon>Cucurbita</taxon>
    </lineage>
</organism>